<keyword evidence="3" id="KW-0804">Transcription</keyword>
<feature type="domain" description="HTH araC/xylS-type" evidence="4">
    <location>
        <begin position="139"/>
        <end position="237"/>
    </location>
</feature>
<dbReference type="InterPro" id="IPR018062">
    <property type="entry name" value="HTH_AraC-typ_CS"/>
</dbReference>
<dbReference type="PROSITE" id="PS01124">
    <property type="entry name" value="HTH_ARAC_FAMILY_2"/>
    <property type="match status" value="1"/>
</dbReference>
<dbReference type="SUPFAM" id="SSF46689">
    <property type="entry name" value="Homeodomain-like"/>
    <property type="match status" value="2"/>
</dbReference>
<dbReference type="Proteomes" id="UP000198828">
    <property type="component" value="Unassembled WGS sequence"/>
</dbReference>
<dbReference type="EMBL" id="FNNG01000007">
    <property type="protein sequence ID" value="SDX17281.1"/>
    <property type="molecule type" value="Genomic_DNA"/>
</dbReference>
<evidence type="ECO:0000313" key="6">
    <source>
        <dbReference type="Proteomes" id="UP000198828"/>
    </source>
</evidence>
<reference evidence="5 6" key="1">
    <citation type="submission" date="2016-10" db="EMBL/GenBank/DDBJ databases">
        <authorList>
            <person name="de Groot N.N."/>
        </authorList>
    </citation>
    <scope>NUCLEOTIDE SEQUENCE [LARGE SCALE GENOMIC DNA]</scope>
    <source>
        <strain evidence="5 6">DSM 23310</strain>
    </source>
</reference>
<dbReference type="InterPro" id="IPR009057">
    <property type="entry name" value="Homeodomain-like_sf"/>
</dbReference>
<evidence type="ECO:0000256" key="2">
    <source>
        <dbReference type="ARBA" id="ARBA00023125"/>
    </source>
</evidence>
<keyword evidence="2 5" id="KW-0238">DNA-binding</keyword>
<dbReference type="SMART" id="SM00342">
    <property type="entry name" value="HTH_ARAC"/>
    <property type="match status" value="1"/>
</dbReference>
<sequence>MTNNMFHSLHYPKPNLDNIYNVYDFELNFIENILDGKINKSLKLYEDFFCKHSAYNVIDINNLQSLKSYIISLSLLICHSVIKQGVSPYSAKAKYHAFSNLIEKSLSRTEVIDIGRIMIHGYIEQVRQYAISIDNIHIRKAVDYIHDHLGENLTLDDVANHVGLSKCYFCTQFKKCIKISFTDYLTHVRIQKSKYLLCNTDKSILDIAIMVGFNSQSYFTSQFRKHTGLSPKEFRNKKGAIESKV</sequence>
<proteinExistence type="predicted"/>
<organism evidence="5 6">
    <name type="scientific">Tepidimicrobium xylanilyticum</name>
    <dbReference type="NCBI Taxonomy" id="1123352"/>
    <lineage>
        <taxon>Bacteria</taxon>
        <taxon>Bacillati</taxon>
        <taxon>Bacillota</taxon>
        <taxon>Tissierellia</taxon>
        <taxon>Tissierellales</taxon>
        <taxon>Tepidimicrobiaceae</taxon>
        <taxon>Tepidimicrobium</taxon>
    </lineage>
</organism>
<name>A0A1H2ZIS3_9FIRM</name>
<dbReference type="OrthoDB" id="1677563at2"/>
<dbReference type="PANTHER" id="PTHR43280:SF28">
    <property type="entry name" value="HTH-TYPE TRANSCRIPTIONAL ACTIVATOR RHAS"/>
    <property type="match status" value="1"/>
</dbReference>
<dbReference type="AlphaFoldDB" id="A0A1H2ZIS3"/>
<dbReference type="Gene3D" id="1.10.10.60">
    <property type="entry name" value="Homeodomain-like"/>
    <property type="match status" value="2"/>
</dbReference>
<dbReference type="GO" id="GO:0003700">
    <property type="term" value="F:DNA-binding transcription factor activity"/>
    <property type="evidence" value="ECO:0007669"/>
    <property type="project" value="InterPro"/>
</dbReference>
<accession>A0A1H2ZIS3</accession>
<dbReference type="RefSeq" id="WP_159428662.1">
    <property type="nucleotide sequence ID" value="NZ_BSYN01000003.1"/>
</dbReference>
<keyword evidence="1" id="KW-0805">Transcription regulation</keyword>
<evidence type="ECO:0000256" key="3">
    <source>
        <dbReference type="ARBA" id="ARBA00023163"/>
    </source>
</evidence>
<gene>
    <name evidence="5" type="ORF">SAMN05660923_01852</name>
</gene>
<protein>
    <submittedName>
        <fullName evidence="5">AraC-type DNA-binding protein</fullName>
    </submittedName>
</protein>
<dbReference type="GO" id="GO:0043565">
    <property type="term" value="F:sequence-specific DNA binding"/>
    <property type="evidence" value="ECO:0007669"/>
    <property type="project" value="InterPro"/>
</dbReference>
<evidence type="ECO:0000259" key="4">
    <source>
        <dbReference type="PROSITE" id="PS01124"/>
    </source>
</evidence>
<dbReference type="InterPro" id="IPR020449">
    <property type="entry name" value="Tscrpt_reg_AraC-type_HTH"/>
</dbReference>
<keyword evidence="6" id="KW-1185">Reference proteome</keyword>
<dbReference type="InterPro" id="IPR018060">
    <property type="entry name" value="HTH_AraC"/>
</dbReference>
<dbReference type="PRINTS" id="PR00032">
    <property type="entry name" value="HTHARAC"/>
</dbReference>
<dbReference type="PROSITE" id="PS00041">
    <property type="entry name" value="HTH_ARAC_FAMILY_1"/>
    <property type="match status" value="1"/>
</dbReference>
<dbReference type="PANTHER" id="PTHR43280">
    <property type="entry name" value="ARAC-FAMILY TRANSCRIPTIONAL REGULATOR"/>
    <property type="match status" value="1"/>
</dbReference>
<evidence type="ECO:0000313" key="5">
    <source>
        <dbReference type="EMBL" id="SDX17281.1"/>
    </source>
</evidence>
<evidence type="ECO:0000256" key="1">
    <source>
        <dbReference type="ARBA" id="ARBA00023015"/>
    </source>
</evidence>
<dbReference type="Pfam" id="PF12833">
    <property type="entry name" value="HTH_18"/>
    <property type="match status" value="1"/>
</dbReference>